<keyword evidence="1" id="KW-0472">Membrane</keyword>
<protein>
    <submittedName>
        <fullName evidence="2">Uncharacterized protein</fullName>
    </submittedName>
</protein>
<evidence type="ECO:0000313" key="2">
    <source>
        <dbReference type="EMBL" id="SBV93101.1"/>
    </source>
</evidence>
<dbReference type="AlphaFoldDB" id="A0A212J0Y2"/>
<keyword evidence="1" id="KW-1133">Transmembrane helix</keyword>
<feature type="transmembrane region" description="Helical" evidence="1">
    <location>
        <begin position="7"/>
        <end position="25"/>
    </location>
</feature>
<evidence type="ECO:0000256" key="1">
    <source>
        <dbReference type="SAM" id="Phobius"/>
    </source>
</evidence>
<feature type="transmembrane region" description="Helical" evidence="1">
    <location>
        <begin position="31"/>
        <end position="53"/>
    </location>
</feature>
<dbReference type="EMBL" id="FLUP01000001">
    <property type="protein sequence ID" value="SBV93101.1"/>
    <property type="molecule type" value="Genomic_DNA"/>
</dbReference>
<proteinExistence type="predicted"/>
<keyword evidence="1" id="KW-0812">Transmembrane</keyword>
<reference evidence="2" key="1">
    <citation type="submission" date="2016-04" db="EMBL/GenBank/DDBJ databases">
        <authorList>
            <person name="Evans L.H."/>
            <person name="Alamgir A."/>
            <person name="Owens N."/>
            <person name="Weber N.D."/>
            <person name="Virtaneva K."/>
            <person name="Barbian K."/>
            <person name="Babar A."/>
            <person name="Rosenke K."/>
        </authorList>
    </citation>
    <scope>NUCLEOTIDE SEQUENCE</scope>
    <source>
        <strain evidence="2">92-2</strain>
    </source>
</reference>
<name>A0A212J0Y2_9BACT</name>
<organism evidence="2">
    <name type="scientific">uncultured Desulfovibrio sp</name>
    <dbReference type="NCBI Taxonomy" id="167968"/>
    <lineage>
        <taxon>Bacteria</taxon>
        <taxon>Pseudomonadati</taxon>
        <taxon>Thermodesulfobacteriota</taxon>
        <taxon>Desulfovibrionia</taxon>
        <taxon>Desulfovibrionales</taxon>
        <taxon>Desulfovibrionaceae</taxon>
        <taxon>Desulfovibrio</taxon>
        <taxon>environmental samples</taxon>
    </lineage>
</organism>
<accession>A0A212J0Y2</accession>
<sequence length="57" mass="6743">MFSHRRLLFYLHASSLNLSGTVWLMKKLAIIAYYGFFCIYLNMVMIYVAIASIRMFL</sequence>
<gene>
    <name evidence="2" type="ORF">KM92DES2_10356</name>
</gene>